<sequence>MMSQQSRTAPESNLAATLPLGAEALDRDRVFTRALESYSRYLHYEKFRSQQTITAYLSDLGSFFAFALRHGAENLNEINLQTARSWLASLHSAKSSTARRTSSLKTFFAWAEDEGLVDANPVLVLTSPKKDQFLPEVLSKKQMSALITRLEELIAQNPSDPHPQRTLAVIELLYSSGIRISELCSLNLSNIDREQHTLRVIGKGNKERIVPFGLPALKALNRWVSSGRRTWFKQNQGTVQDALFIGPRGGRANPRQIRKDLNDLLAALPDTEASGAHVFRHTAATHMVDGGADIRAVQELLGHSTLATTQIYTHVSVERLANTYQQAHPRA</sequence>
<dbReference type="EMBL" id="BMDC01000001">
    <property type="protein sequence ID" value="GGH58559.1"/>
    <property type="molecule type" value="Genomic_DNA"/>
</dbReference>
<keyword evidence="6 9" id="KW-0238">DNA-binding</keyword>
<keyword evidence="7 9" id="KW-0233">DNA recombination</keyword>
<dbReference type="InterPro" id="IPR004107">
    <property type="entry name" value="Integrase_SAM-like_N"/>
</dbReference>
<dbReference type="PROSITE" id="PS51898">
    <property type="entry name" value="TYR_RECOMBINASE"/>
    <property type="match status" value="1"/>
</dbReference>
<dbReference type="Gene3D" id="1.10.150.130">
    <property type="match status" value="1"/>
</dbReference>
<dbReference type="InterPro" id="IPR010998">
    <property type="entry name" value="Integrase_recombinase_N"/>
</dbReference>
<dbReference type="RefSeq" id="WP_229723021.1">
    <property type="nucleotide sequence ID" value="NZ_BMDC01000001.1"/>
</dbReference>
<dbReference type="PROSITE" id="PS51900">
    <property type="entry name" value="CB"/>
    <property type="match status" value="1"/>
</dbReference>
<evidence type="ECO:0000256" key="8">
    <source>
        <dbReference type="ARBA" id="ARBA00023306"/>
    </source>
</evidence>
<evidence type="ECO:0000256" key="1">
    <source>
        <dbReference type="ARBA" id="ARBA00004496"/>
    </source>
</evidence>
<dbReference type="Pfam" id="PF02899">
    <property type="entry name" value="Phage_int_SAM_1"/>
    <property type="match status" value="1"/>
</dbReference>
<gene>
    <name evidence="9 12" type="primary">xerC</name>
    <name evidence="12" type="ORF">GCM10007359_04890</name>
</gene>
<evidence type="ECO:0000259" key="11">
    <source>
        <dbReference type="PROSITE" id="PS51900"/>
    </source>
</evidence>
<comment type="subcellular location">
    <subcellularLocation>
        <location evidence="1 9">Cytoplasm</location>
    </subcellularLocation>
</comment>
<accession>A0A917INM3</accession>
<evidence type="ECO:0000256" key="4">
    <source>
        <dbReference type="ARBA" id="ARBA00022829"/>
    </source>
</evidence>
<feature type="active site" description="O-(3'-phospho-DNA)-tyrosine intermediate" evidence="9">
    <location>
        <position position="312"/>
    </location>
</feature>
<dbReference type="GO" id="GO:0009037">
    <property type="term" value="F:tyrosine-based site-specific recombinase activity"/>
    <property type="evidence" value="ECO:0007669"/>
    <property type="project" value="UniProtKB-UniRule"/>
</dbReference>
<protein>
    <recommendedName>
        <fullName evidence="9">Tyrosine recombinase XerC</fullName>
    </recommendedName>
</protein>
<proteinExistence type="inferred from homology"/>
<dbReference type="SUPFAM" id="SSF56349">
    <property type="entry name" value="DNA breaking-rejoining enzymes"/>
    <property type="match status" value="1"/>
</dbReference>
<evidence type="ECO:0000256" key="5">
    <source>
        <dbReference type="ARBA" id="ARBA00022908"/>
    </source>
</evidence>
<evidence type="ECO:0000256" key="3">
    <source>
        <dbReference type="ARBA" id="ARBA00022618"/>
    </source>
</evidence>
<evidence type="ECO:0000313" key="13">
    <source>
        <dbReference type="Proteomes" id="UP000600171"/>
    </source>
</evidence>
<organism evidence="12 13">
    <name type="scientific">Rothia aerolata</name>
    <dbReference type="NCBI Taxonomy" id="1812262"/>
    <lineage>
        <taxon>Bacteria</taxon>
        <taxon>Bacillati</taxon>
        <taxon>Actinomycetota</taxon>
        <taxon>Actinomycetes</taxon>
        <taxon>Micrococcales</taxon>
        <taxon>Micrococcaceae</taxon>
        <taxon>Rothia</taxon>
    </lineage>
</organism>
<comment type="similarity">
    <text evidence="9">Belongs to the 'phage' integrase family. XerC subfamily.</text>
</comment>
<evidence type="ECO:0000256" key="2">
    <source>
        <dbReference type="ARBA" id="ARBA00022490"/>
    </source>
</evidence>
<feature type="active site" evidence="9">
    <location>
        <position position="203"/>
    </location>
</feature>
<dbReference type="InterPro" id="IPR011010">
    <property type="entry name" value="DNA_brk_join_enz"/>
</dbReference>
<keyword evidence="2 9" id="KW-0963">Cytoplasm</keyword>
<dbReference type="GO" id="GO:0051301">
    <property type="term" value="P:cell division"/>
    <property type="evidence" value="ECO:0007669"/>
    <property type="project" value="UniProtKB-KW"/>
</dbReference>
<feature type="active site" evidence="9">
    <location>
        <position position="280"/>
    </location>
</feature>
<feature type="active site" evidence="9">
    <location>
        <position position="277"/>
    </location>
</feature>
<dbReference type="Pfam" id="PF00589">
    <property type="entry name" value="Phage_integrase"/>
    <property type="match status" value="1"/>
</dbReference>
<keyword evidence="8 9" id="KW-0131">Cell cycle</keyword>
<dbReference type="PANTHER" id="PTHR30349:SF77">
    <property type="entry name" value="TYROSINE RECOMBINASE XERC"/>
    <property type="match status" value="1"/>
</dbReference>
<dbReference type="PANTHER" id="PTHR30349">
    <property type="entry name" value="PHAGE INTEGRASE-RELATED"/>
    <property type="match status" value="1"/>
</dbReference>
<feature type="active site" evidence="9">
    <location>
        <position position="303"/>
    </location>
</feature>
<dbReference type="GO" id="GO:0003677">
    <property type="term" value="F:DNA binding"/>
    <property type="evidence" value="ECO:0007669"/>
    <property type="project" value="UniProtKB-UniRule"/>
</dbReference>
<evidence type="ECO:0000256" key="6">
    <source>
        <dbReference type="ARBA" id="ARBA00023125"/>
    </source>
</evidence>
<dbReference type="InterPro" id="IPR013762">
    <property type="entry name" value="Integrase-like_cat_sf"/>
</dbReference>
<feature type="active site" evidence="9">
    <location>
        <position position="179"/>
    </location>
</feature>
<comment type="caution">
    <text evidence="12">The sequence shown here is derived from an EMBL/GenBank/DDBJ whole genome shotgun (WGS) entry which is preliminary data.</text>
</comment>
<dbReference type="HAMAP" id="MF_01808">
    <property type="entry name" value="Recomb_XerC_XerD"/>
    <property type="match status" value="1"/>
</dbReference>
<keyword evidence="5 9" id="KW-0229">DNA integration</keyword>
<reference evidence="12 13" key="1">
    <citation type="journal article" date="2014" name="Int. J. Syst. Evol. Microbiol.">
        <title>Complete genome sequence of Corynebacterium casei LMG S-19264T (=DSM 44701T), isolated from a smear-ripened cheese.</title>
        <authorList>
            <consortium name="US DOE Joint Genome Institute (JGI-PGF)"/>
            <person name="Walter F."/>
            <person name="Albersmeier A."/>
            <person name="Kalinowski J."/>
            <person name="Ruckert C."/>
        </authorList>
    </citation>
    <scope>NUCLEOTIDE SEQUENCE [LARGE SCALE GENOMIC DNA]</scope>
    <source>
        <strain evidence="12 13">CCM 8669</strain>
    </source>
</reference>
<dbReference type="InterPro" id="IPR023009">
    <property type="entry name" value="Tyrosine_recombinase_XerC/XerD"/>
</dbReference>
<dbReference type="CDD" id="cd00798">
    <property type="entry name" value="INT_XerDC_C"/>
    <property type="match status" value="1"/>
</dbReference>
<comment type="function">
    <text evidence="9">Site-specific tyrosine recombinase, which acts by catalyzing the cutting and rejoining of the recombining DNA molecules. The XerC-XerD complex is essential to convert dimers of the bacterial chromosome into monomers to permit their segregation at cell division. It also contributes to the segregational stability of plasmids.</text>
</comment>
<dbReference type="GO" id="GO:0006313">
    <property type="term" value="P:DNA transposition"/>
    <property type="evidence" value="ECO:0007669"/>
    <property type="project" value="UniProtKB-UniRule"/>
</dbReference>
<dbReference type="AlphaFoldDB" id="A0A917INM3"/>
<dbReference type="InterPro" id="IPR002104">
    <property type="entry name" value="Integrase_catalytic"/>
</dbReference>
<feature type="domain" description="Tyr recombinase" evidence="10">
    <location>
        <begin position="133"/>
        <end position="325"/>
    </location>
</feature>
<evidence type="ECO:0000256" key="7">
    <source>
        <dbReference type="ARBA" id="ARBA00023172"/>
    </source>
</evidence>
<keyword evidence="3 9" id="KW-0132">Cell division</keyword>
<dbReference type="GO" id="GO:0005737">
    <property type="term" value="C:cytoplasm"/>
    <property type="evidence" value="ECO:0007669"/>
    <property type="project" value="UniProtKB-SubCell"/>
</dbReference>
<evidence type="ECO:0000256" key="9">
    <source>
        <dbReference type="HAMAP-Rule" id="MF_01808"/>
    </source>
</evidence>
<evidence type="ECO:0000259" key="10">
    <source>
        <dbReference type="PROSITE" id="PS51898"/>
    </source>
</evidence>
<dbReference type="Proteomes" id="UP000600171">
    <property type="component" value="Unassembled WGS sequence"/>
</dbReference>
<dbReference type="InterPro" id="IPR050090">
    <property type="entry name" value="Tyrosine_recombinase_XerCD"/>
</dbReference>
<keyword evidence="4 9" id="KW-0159">Chromosome partition</keyword>
<dbReference type="GO" id="GO:0007059">
    <property type="term" value="P:chromosome segregation"/>
    <property type="evidence" value="ECO:0007669"/>
    <property type="project" value="UniProtKB-UniRule"/>
</dbReference>
<dbReference type="InterPro" id="IPR044068">
    <property type="entry name" value="CB"/>
</dbReference>
<evidence type="ECO:0000313" key="12">
    <source>
        <dbReference type="EMBL" id="GGH58559.1"/>
    </source>
</evidence>
<keyword evidence="13" id="KW-1185">Reference proteome</keyword>
<dbReference type="Gene3D" id="1.10.443.10">
    <property type="entry name" value="Intergrase catalytic core"/>
    <property type="match status" value="1"/>
</dbReference>
<name>A0A917INM3_9MICC</name>
<feature type="domain" description="Core-binding (CB)" evidence="11">
    <location>
        <begin position="29"/>
        <end position="112"/>
    </location>
</feature>
<comment type="subunit">
    <text evidence="9">Forms a cyclic heterotetrameric complex composed of two molecules of XerC and two molecules of XerD.</text>
</comment>